<dbReference type="EMBL" id="CP040916">
    <property type="protein sequence ID" value="QDQ09546.1"/>
    <property type="molecule type" value="Genomic_DNA"/>
</dbReference>
<reference evidence="1 2" key="1">
    <citation type="journal article" date="2019" name="J. Ind. Microbiol. Biotechnol.">
        <title>The complete genomic sequence of Streptomyces spectabilis NRRL-2792 and identification of secondary metabolite biosynthetic gene clusters.</title>
        <authorList>
            <person name="Sinha A."/>
            <person name="Phillips-Salemka S."/>
            <person name="Niraula T.A."/>
            <person name="Short K.A."/>
            <person name="Niraula N.P."/>
        </authorList>
    </citation>
    <scope>NUCLEOTIDE SEQUENCE [LARGE SCALE GENOMIC DNA]</scope>
    <source>
        <strain evidence="1 2">NRRL 2792</strain>
    </source>
</reference>
<sequence>MNHSDSVGVSPPPAGSRTCCRVPVGDPENEEVCGVEVRFEIARHAEEPLRVCPVHLGPSLLFATRVLWPPQIALVR</sequence>
<gene>
    <name evidence="1" type="ORF">FH965_02375</name>
</gene>
<dbReference type="RefSeq" id="WP_144001124.1">
    <property type="nucleotide sequence ID" value="NZ_CP040916.1"/>
</dbReference>
<name>A0A516R1L5_STRST</name>
<evidence type="ECO:0000313" key="2">
    <source>
        <dbReference type="Proteomes" id="UP000316806"/>
    </source>
</evidence>
<evidence type="ECO:0000313" key="1">
    <source>
        <dbReference type="EMBL" id="QDQ09546.1"/>
    </source>
</evidence>
<protein>
    <submittedName>
        <fullName evidence="1">Uncharacterized protein</fullName>
    </submittedName>
</protein>
<dbReference type="AlphaFoldDB" id="A0A516R1L5"/>
<accession>A0A516R1L5</accession>
<dbReference type="Proteomes" id="UP000316806">
    <property type="component" value="Chromosome"/>
</dbReference>
<organism evidence="1 2">
    <name type="scientific">Streptomyces spectabilis</name>
    <dbReference type="NCBI Taxonomy" id="68270"/>
    <lineage>
        <taxon>Bacteria</taxon>
        <taxon>Bacillati</taxon>
        <taxon>Actinomycetota</taxon>
        <taxon>Actinomycetes</taxon>
        <taxon>Kitasatosporales</taxon>
        <taxon>Streptomycetaceae</taxon>
        <taxon>Streptomyces</taxon>
    </lineage>
</organism>
<proteinExistence type="predicted"/>